<protein>
    <submittedName>
        <fullName evidence="2">Uncharacterized protein</fullName>
    </submittedName>
</protein>
<organism evidence="2 3">
    <name type="scientific">Jiulongibacter sediminis</name>
    <dbReference type="NCBI Taxonomy" id="1605367"/>
    <lineage>
        <taxon>Bacteria</taxon>
        <taxon>Pseudomonadati</taxon>
        <taxon>Bacteroidota</taxon>
        <taxon>Cytophagia</taxon>
        <taxon>Cytophagales</taxon>
        <taxon>Leadbetterellaceae</taxon>
        <taxon>Jiulongibacter</taxon>
    </lineage>
</organism>
<dbReference type="AlphaFoldDB" id="A0A0P7BHT4"/>
<name>A0A0P7BHT4_9BACT</name>
<evidence type="ECO:0000313" key="2">
    <source>
        <dbReference type="EMBL" id="KPM46578.1"/>
    </source>
</evidence>
<accession>A0A0P7BHT4</accession>
<dbReference type="InterPro" id="IPR044020">
    <property type="entry name" value="DUF5676"/>
</dbReference>
<keyword evidence="3" id="KW-1185">Reference proteome</keyword>
<evidence type="ECO:0000313" key="3">
    <source>
        <dbReference type="Proteomes" id="UP000050454"/>
    </source>
</evidence>
<dbReference type="STRING" id="1605367.AFM12_19160"/>
<feature type="transmembrane region" description="Helical" evidence="1">
    <location>
        <begin position="53"/>
        <end position="78"/>
    </location>
</feature>
<dbReference type="Proteomes" id="UP000050454">
    <property type="component" value="Unassembled WGS sequence"/>
</dbReference>
<keyword evidence="1" id="KW-1133">Transmembrane helix</keyword>
<dbReference type="RefSeq" id="WP_055152005.1">
    <property type="nucleotide sequence ID" value="NZ_JXSZ01000017.1"/>
</dbReference>
<dbReference type="OrthoDB" id="839845at2"/>
<proteinExistence type="predicted"/>
<keyword evidence="1" id="KW-0472">Membrane</keyword>
<feature type="transmembrane region" description="Helical" evidence="1">
    <location>
        <begin position="12"/>
        <end position="33"/>
    </location>
</feature>
<comment type="caution">
    <text evidence="2">The sequence shown here is derived from an EMBL/GenBank/DDBJ whole genome shotgun (WGS) entry which is preliminary data.</text>
</comment>
<dbReference type="Pfam" id="PF18926">
    <property type="entry name" value="DUF5676"/>
    <property type="match status" value="1"/>
</dbReference>
<keyword evidence="1" id="KW-0812">Transmembrane</keyword>
<sequence length="87" mass="9326">MNHILNIKKFALAVGMAAAVFYMGSALLMLIAGKEGTVKFYNALLHGMDTSSFIRMDVPITDSLLGVLLAIILGAVILDGKQKKMLS</sequence>
<dbReference type="EMBL" id="LGTQ01000017">
    <property type="protein sequence ID" value="KPM46578.1"/>
    <property type="molecule type" value="Genomic_DNA"/>
</dbReference>
<gene>
    <name evidence="2" type="ORF">AFM12_19160</name>
</gene>
<evidence type="ECO:0000256" key="1">
    <source>
        <dbReference type="SAM" id="Phobius"/>
    </source>
</evidence>
<reference evidence="2 3" key="1">
    <citation type="submission" date="2015-07" db="EMBL/GenBank/DDBJ databases">
        <title>The draft genome sequence of Leadbetterella sp. JN14-9.</title>
        <authorList>
            <person name="Liu Y."/>
            <person name="Du J."/>
            <person name="Shao Z."/>
        </authorList>
    </citation>
    <scope>NUCLEOTIDE SEQUENCE [LARGE SCALE GENOMIC DNA]</scope>
    <source>
        <strain evidence="2 3">JN14-9</strain>
    </source>
</reference>